<comment type="function">
    <text evidence="3 4">Participates actively in the response to hyperosmotic and heat shock by preventing the aggregation of stress-denatured proteins, in association with DnaK and GrpE. It is the nucleotide exchange factor for DnaK and may function as a thermosensor. Unfolded proteins bind initially to DnaJ; upon interaction with the DnaJ-bound protein, DnaK hydrolyzes its bound ATP, resulting in the formation of a stable complex. GrpE releases ADP from DnaK; ATP binding to DnaK triggers the release of the substrate protein, thus completing the reaction cycle. Several rounds of ATP-dependent interactions between DnaJ, DnaK and GrpE are required for fully efficient folding.</text>
</comment>
<protein>
    <recommendedName>
        <fullName evidence="3 4">Protein GrpE</fullName>
    </recommendedName>
    <alternativeName>
        <fullName evidence="3">HSP-70 cofactor</fullName>
    </alternativeName>
</protein>
<dbReference type="InterPro" id="IPR013805">
    <property type="entry name" value="GrpE_CC"/>
</dbReference>
<sequence>MMEEKMEKQQEELQGEIKEEENRLQELEDKVRKLEQIARAVNERYMNLQREYELLKERYRKDMEEFVRYGYDRFALDLLEVVDNLERALETQVQDVDVLRQGVQMVYRQLMNVLEKYGIKPMELEGSVFDPTLAEAVEKEFNPDLPPYTILRVVRKGYFLHERVLRPARVVVSYSEEEIT</sequence>
<evidence type="ECO:0000256" key="4">
    <source>
        <dbReference type="RuleBase" id="RU000639"/>
    </source>
</evidence>
<dbReference type="SUPFAM" id="SSF58014">
    <property type="entry name" value="Coiled-coil domain of nucleotide exchange factor GrpE"/>
    <property type="match status" value="1"/>
</dbReference>
<reference evidence="8" key="1">
    <citation type="journal article" date="2010" name="Stand. Genomic Sci.">
        <title>Complete genome sequence of Thermocrinis albus type strain (HI 11/12T).</title>
        <authorList>
            <person name="Wirth R."/>
            <person name="Sikorski J."/>
            <person name="Brambilla E."/>
            <person name="Misra M."/>
            <person name="Lapidus A."/>
            <person name="Copeland A."/>
            <person name="Nolan M."/>
            <person name="Lucas S."/>
            <person name="Chen F."/>
            <person name="Tice H."/>
            <person name="Cheng J.F."/>
            <person name="Han C."/>
            <person name="Detter J.C."/>
            <person name="Tapia R."/>
            <person name="Bruce D."/>
            <person name="Goodwin L."/>
            <person name="Pitluck S."/>
            <person name="Pati A."/>
            <person name="Anderson I."/>
            <person name="Ivanova N."/>
            <person name="Mavromatis K."/>
            <person name="Mikhailova N."/>
            <person name="Chen A."/>
            <person name="Palaniappan K."/>
            <person name="Bilek Y."/>
            <person name="Hader T."/>
            <person name="Land M."/>
            <person name="Hauser L."/>
            <person name="Chang Y.J."/>
            <person name="Jeffries C.D."/>
            <person name="Tindall B.J."/>
            <person name="Rohde M."/>
            <person name="Goker M."/>
            <person name="Bristow J."/>
            <person name="Eisen J.A."/>
            <person name="Markowitz V."/>
            <person name="Hugenholtz P."/>
            <person name="Kyrpides N.C."/>
            <person name="Klenk H.P."/>
        </authorList>
    </citation>
    <scope>NUCLEOTIDE SEQUENCE [LARGE SCALE GENOMIC DNA]</scope>
    <source>
        <strain evidence="8">DSM 14484 / JCM 11386 / HI 11/12</strain>
    </source>
</reference>
<comment type="similarity">
    <text evidence="1 3 5">Belongs to the GrpE family.</text>
</comment>
<dbReference type="Proteomes" id="UP000002043">
    <property type="component" value="Chromosome"/>
</dbReference>
<dbReference type="SUPFAM" id="SSF51064">
    <property type="entry name" value="Head domain of nucleotide exchange factor GrpE"/>
    <property type="match status" value="1"/>
</dbReference>
<dbReference type="InterPro" id="IPR000740">
    <property type="entry name" value="GrpE"/>
</dbReference>
<feature type="region of interest" description="Disordered" evidence="6">
    <location>
        <begin position="1"/>
        <end position="21"/>
    </location>
</feature>
<comment type="subunit">
    <text evidence="3">Homodimer.</text>
</comment>
<gene>
    <name evidence="3" type="primary">grpE</name>
    <name evidence="7" type="ordered locus">Thal_0828</name>
</gene>
<keyword evidence="3 4" id="KW-0346">Stress response</keyword>
<dbReference type="HOGENOM" id="CLU_057217_5_2_0"/>
<comment type="subcellular location">
    <subcellularLocation>
        <location evidence="3">Cytoplasm</location>
    </subcellularLocation>
</comment>
<dbReference type="STRING" id="638303.Thal_0828"/>
<dbReference type="Pfam" id="PF01025">
    <property type="entry name" value="GrpE"/>
    <property type="match status" value="1"/>
</dbReference>
<dbReference type="GO" id="GO:0006457">
    <property type="term" value="P:protein folding"/>
    <property type="evidence" value="ECO:0007669"/>
    <property type="project" value="InterPro"/>
</dbReference>
<name>D3SL31_THEAH</name>
<accession>D3SL31</accession>
<dbReference type="PANTHER" id="PTHR21237:SF23">
    <property type="entry name" value="GRPE PROTEIN HOMOLOG, MITOCHONDRIAL"/>
    <property type="match status" value="1"/>
</dbReference>
<evidence type="ECO:0000256" key="6">
    <source>
        <dbReference type="SAM" id="MobiDB-lite"/>
    </source>
</evidence>
<dbReference type="PANTHER" id="PTHR21237">
    <property type="entry name" value="GRPE PROTEIN"/>
    <property type="match status" value="1"/>
</dbReference>
<dbReference type="Gene3D" id="2.30.22.10">
    <property type="entry name" value="Head domain of nucleotide exchange factor GrpE"/>
    <property type="match status" value="1"/>
</dbReference>
<evidence type="ECO:0000313" key="7">
    <source>
        <dbReference type="EMBL" id="ADC89461.1"/>
    </source>
</evidence>
<dbReference type="AlphaFoldDB" id="D3SL31"/>
<dbReference type="GO" id="GO:0000774">
    <property type="term" value="F:adenyl-nucleotide exchange factor activity"/>
    <property type="evidence" value="ECO:0007669"/>
    <property type="project" value="InterPro"/>
</dbReference>
<keyword evidence="8" id="KW-1185">Reference proteome</keyword>
<keyword evidence="2 3" id="KW-0143">Chaperone</keyword>
<dbReference type="PROSITE" id="PS01071">
    <property type="entry name" value="GRPE"/>
    <property type="match status" value="1"/>
</dbReference>
<dbReference type="GO" id="GO:0005737">
    <property type="term" value="C:cytoplasm"/>
    <property type="evidence" value="ECO:0007669"/>
    <property type="project" value="UniProtKB-SubCell"/>
</dbReference>
<evidence type="ECO:0000256" key="1">
    <source>
        <dbReference type="ARBA" id="ARBA00009054"/>
    </source>
</evidence>
<organism evidence="7 8">
    <name type="scientific">Thermocrinis albus (strain DSM 14484 / JCM 11386 / HI 11/12)</name>
    <dbReference type="NCBI Taxonomy" id="638303"/>
    <lineage>
        <taxon>Bacteria</taxon>
        <taxon>Pseudomonadati</taxon>
        <taxon>Aquificota</taxon>
        <taxon>Aquificia</taxon>
        <taxon>Aquificales</taxon>
        <taxon>Aquificaceae</taxon>
        <taxon>Thermocrinis</taxon>
    </lineage>
</organism>
<dbReference type="GO" id="GO:0042803">
    <property type="term" value="F:protein homodimerization activity"/>
    <property type="evidence" value="ECO:0007669"/>
    <property type="project" value="InterPro"/>
</dbReference>
<dbReference type="Gene3D" id="3.90.20.20">
    <property type="match status" value="1"/>
</dbReference>
<dbReference type="EMBL" id="CP001931">
    <property type="protein sequence ID" value="ADC89461.1"/>
    <property type="molecule type" value="Genomic_DNA"/>
</dbReference>
<dbReference type="GO" id="GO:0051082">
    <property type="term" value="F:unfolded protein binding"/>
    <property type="evidence" value="ECO:0007669"/>
    <property type="project" value="TreeGrafter"/>
</dbReference>
<dbReference type="GO" id="GO:0051087">
    <property type="term" value="F:protein-folding chaperone binding"/>
    <property type="evidence" value="ECO:0007669"/>
    <property type="project" value="InterPro"/>
</dbReference>
<evidence type="ECO:0000256" key="3">
    <source>
        <dbReference type="HAMAP-Rule" id="MF_01151"/>
    </source>
</evidence>
<dbReference type="CDD" id="cd00446">
    <property type="entry name" value="GrpE"/>
    <property type="match status" value="1"/>
</dbReference>
<dbReference type="KEGG" id="tal:Thal_0828"/>
<dbReference type="HAMAP" id="MF_01151">
    <property type="entry name" value="GrpE"/>
    <property type="match status" value="1"/>
</dbReference>
<proteinExistence type="inferred from homology"/>
<evidence type="ECO:0000256" key="2">
    <source>
        <dbReference type="ARBA" id="ARBA00023186"/>
    </source>
</evidence>
<evidence type="ECO:0000313" key="8">
    <source>
        <dbReference type="Proteomes" id="UP000002043"/>
    </source>
</evidence>
<dbReference type="InterPro" id="IPR009012">
    <property type="entry name" value="GrpE_head"/>
</dbReference>
<evidence type="ECO:0000256" key="5">
    <source>
        <dbReference type="RuleBase" id="RU004478"/>
    </source>
</evidence>
<dbReference type="PRINTS" id="PR00773">
    <property type="entry name" value="GRPEPROTEIN"/>
</dbReference>
<dbReference type="eggNOG" id="COG0576">
    <property type="taxonomic scope" value="Bacteria"/>
</dbReference>
<keyword evidence="3" id="KW-0963">Cytoplasm</keyword>
<dbReference type="RefSeq" id="WP_012991867.1">
    <property type="nucleotide sequence ID" value="NC_013894.1"/>
</dbReference>